<accession>A0A8S2TGV7</accession>
<organism evidence="1 2">
    <name type="scientific">Rotaria magnacalcarata</name>
    <dbReference type="NCBI Taxonomy" id="392030"/>
    <lineage>
        <taxon>Eukaryota</taxon>
        <taxon>Metazoa</taxon>
        <taxon>Spiralia</taxon>
        <taxon>Gnathifera</taxon>
        <taxon>Rotifera</taxon>
        <taxon>Eurotatoria</taxon>
        <taxon>Bdelloidea</taxon>
        <taxon>Philodinida</taxon>
        <taxon>Philodinidae</taxon>
        <taxon>Rotaria</taxon>
    </lineage>
</organism>
<protein>
    <submittedName>
        <fullName evidence="1">Uncharacterized protein</fullName>
    </submittedName>
</protein>
<reference evidence="1" key="1">
    <citation type="submission" date="2021-02" db="EMBL/GenBank/DDBJ databases">
        <authorList>
            <person name="Nowell W R."/>
        </authorList>
    </citation>
    <scope>NUCLEOTIDE SEQUENCE</scope>
</reference>
<gene>
    <name evidence="1" type="ORF">SMN809_LOCUS25578</name>
</gene>
<comment type="caution">
    <text evidence="1">The sequence shown here is derived from an EMBL/GenBank/DDBJ whole genome shotgun (WGS) entry which is preliminary data.</text>
</comment>
<sequence length="36" mass="4167">LQVFFVFIITIFTGRKPALEQMAMMLSDTLFLYHSG</sequence>
<name>A0A8S2TGV7_9BILA</name>
<evidence type="ECO:0000313" key="2">
    <source>
        <dbReference type="Proteomes" id="UP000676336"/>
    </source>
</evidence>
<feature type="non-terminal residue" evidence="1">
    <location>
        <position position="1"/>
    </location>
</feature>
<evidence type="ECO:0000313" key="1">
    <source>
        <dbReference type="EMBL" id="CAF4289019.1"/>
    </source>
</evidence>
<dbReference type="AlphaFoldDB" id="A0A8S2TGV7"/>
<dbReference type="EMBL" id="CAJOBI010034107">
    <property type="protein sequence ID" value="CAF4289019.1"/>
    <property type="molecule type" value="Genomic_DNA"/>
</dbReference>
<dbReference type="Proteomes" id="UP000676336">
    <property type="component" value="Unassembled WGS sequence"/>
</dbReference>
<proteinExistence type="predicted"/>